<dbReference type="InterPro" id="IPR003838">
    <property type="entry name" value="ABC3_permease_C"/>
</dbReference>
<evidence type="ECO:0000256" key="6">
    <source>
        <dbReference type="SAM" id="Phobius"/>
    </source>
</evidence>
<proteinExistence type="predicted"/>
<gene>
    <name evidence="9" type="ORF">D7Z94_16335</name>
</gene>
<dbReference type="PANTHER" id="PTHR30572">
    <property type="entry name" value="MEMBRANE COMPONENT OF TRANSPORTER-RELATED"/>
    <property type="match status" value="1"/>
</dbReference>
<dbReference type="GO" id="GO:0005886">
    <property type="term" value="C:plasma membrane"/>
    <property type="evidence" value="ECO:0007669"/>
    <property type="project" value="UniProtKB-SubCell"/>
</dbReference>
<keyword evidence="10" id="KW-1185">Reference proteome</keyword>
<feature type="transmembrane region" description="Helical" evidence="6">
    <location>
        <begin position="745"/>
        <end position="765"/>
    </location>
</feature>
<feature type="domain" description="MacB-like periplasmic core" evidence="8">
    <location>
        <begin position="463"/>
        <end position="603"/>
    </location>
</feature>
<sequence>MIKNGFRIGLRILFKYRLYTGISLVGLAIAIASVWFIANYVTNSYGYDAYQNNAHRIHRLSMQITAGGNTDRYATTGKPLGSVLAENYSGIDNHARLTFQGNTVVRVNDELFKENGFFKTNSEALEVFTFDFISGNTNTPVLDPNSILLSRSLAEKYFGGTEVVNKPITIEDHAYTIQGVYEDWPKNSHVNPKALLYSEGLAADYELQEWFNLEHYTYVLLDGSMDLKDLDNQLAQMTTEHLKPGLEGSGVDIQFLAQPLKCLYFAPALIDDVPKGNAKYVYALLFAGVLVLLIAGLNSINLSLTQSTRRTKEIQLKKMLGISRGQLVLQSAMESGIMTVLVLLVAGILVLAFNNTYFQYSGFQALDVTNQWLLLLFIPLITFGFGLLGTSYSGVYLSFSNTLVNTKKPSVNTFKKVLLGFQFTIASIIIIATLTMNQQIDFMKNKDLGFSKEQVMIVDLPGNEEFKDKHIQFRERVKSFPTIQSASLIGGGALPGEENGKEIFQVTVEGKEVEKIFNFYRVDENFSELLELQLALGRNFEADRPSDQEDAVLINQALAQSLQWDNPLGQTIQYYGKPRTVIGVVQNFHNTSLHNAIEPIVFIYDEAYATKLLVKTAVGNVGLVETAWTDFFPNTPFALSHFDQFIEAMYTQEDDLAKLLGFFSLVSLSLCCMGLFAIFSLHLLQKTKELSIRKVLGANAWHLIRTTTQSYVGVAVLAMATAIPVAWYLMENWLSGFSYRISVDALVFIGAAVLILGMSGLTLLYHILKSVRVNPVTALQSE</sequence>
<feature type="domain" description="ABC3 transporter permease C-terminal" evidence="7">
    <location>
        <begin position="286"/>
        <end position="393"/>
    </location>
</feature>
<protein>
    <submittedName>
        <fullName evidence="9">ABC transporter permease</fullName>
    </submittedName>
</protein>
<accession>A0A3B0C3I2</accession>
<evidence type="ECO:0000256" key="2">
    <source>
        <dbReference type="ARBA" id="ARBA00022475"/>
    </source>
</evidence>
<evidence type="ECO:0000256" key="4">
    <source>
        <dbReference type="ARBA" id="ARBA00022989"/>
    </source>
</evidence>
<feature type="transmembrane region" description="Helical" evidence="6">
    <location>
        <begin position="417"/>
        <end position="436"/>
    </location>
</feature>
<evidence type="ECO:0000256" key="1">
    <source>
        <dbReference type="ARBA" id="ARBA00004651"/>
    </source>
</evidence>
<dbReference type="AlphaFoldDB" id="A0A3B0C3I2"/>
<dbReference type="GO" id="GO:0022857">
    <property type="term" value="F:transmembrane transporter activity"/>
    <property type="evidence" value="ECO:0007669"/>
    <property type="project" value="TreeGrafter"/>
</dbReference>
<dbReference type="PANTHER" id="PTHR30572:SF18">
    <property type="entry name" value="ABC-TYPE MACROLIDE FAMILY EXPORT SYSTEM PERMEASE COMPONENT 2"/>
    <property type="match status" value="1"/>
</dbReference>
<name>A0A3B0C3I2_9FLAO</name>
<feature type="transmembrane region" description="Helical" evidence="6">
    <location>
        <begin position="711"/>
        <end position="730"/>
    </location>
</feature>
<feature type="transmembrane region" description="Helical" evidence="6">
    <location>
        <begin position="280"/>
        <end position="304"/>
    </location>
</feature>
<feature type="transmembrane region" description="Helical" evidence="6">
    <location>
        <begin position="325"/>
        <end position="352"/>
    </location>
</feature>
<reference evidence="9 10" key="1">
    <citation type="submission" date="2018-10" db="EMBL/GenBank/DDBJ databases">
        <title>Ulvibacterium marinum gen. nov., sp. nov., a novel marine bacterium of the family Flavobacteriaceae, isolated from a culture of the green alga Ulva prolifera.</title>
        <authorList>
            <person name="Zhang Z."/>
        </authorList>
    </citation>
    <scope>NUCLEOTIDE SEQUENCE [LARGE SCALE GENOMIC DNA]</scope>
    <source>
        <strain evidence="9 10">CCMM003</strain>
    </source>
</reference>
<evidence type="ECO:0000313" key="9">
    <source>
        <dbReference type="EMBL" id="RKN79840.1"/>
    </source>
</evidence>
<feature type="transmembrane region" description="Helical" evidence="6">
    <location>
        <begin position="16"/>
        <end position="38"/>
    </location>
</feature>
<keyword evidence="2" id="KW-1003">Cell membrane</keyword>
<dbReference type="OrthoDB" id="1451596at2"/>
<keyword evidence="5 6" id="KW-0472">Membrane</keyword>
<feature type="domain" description="ABC3 transporter permease C-terminal" evidence="7">
    <location>
        <begin position="662"/>
        <end position="775"/>
    </location>
</feature>
<dbReference type="InterPro" id="IPR050250">
    <property type="entry name" value="Macrolide_Exporter_MacB"/>
</dbReference>
<dbReference type="InterPro" id="IPR025857">
    <property type="entry name" value="MacB_PCD"/>
</dbReference>
<evidence type="ECO:0000256" key="5">
    <source>
        <dbReference type="ARBA" id="ARBA00023136"/>
    </source>
</evidence>
<feature type="transmembrane region" description="Helical" evidence="6">
    <location>
        <begin position="372"/>
        <end position="397"/>
    </location>
</feature>
<keyword evidence="3 6" id="KW-0812">Transmembrane</keyword>
<evidence type="ECO:0000313" key="10">
    <source>
        <dbReference type="Proteomes" id="UP000276603"/>
    </source>
</evidence>
<dbReference type="Proteomes" id="UP000276603">
    <property type="component" value="Unassembled WGS sequence"/>
</dbReference>
<dbReference type="RefSeq" id="WP_120712648.1">
    <property type="nucleotide sequence ID" value="NZ_RBCJ01000003.1"/>
</dbReference>
<keyword evidence="4 6" id="KW-1133">Transmembrane helix</keyword>
<comment type="subcellular location">
    <subcellularLocation>
        <location evidence="1">Cell membrane</location>
        <topology evidence="1">Multi-pass membrane protein</topology>
    </subcellularLocation>
</comment>
<dbReference type="Pfam" id="PF12704">
    <property type="entry name" value="MacB_PCD"/>
    <property type="match status" value="2"/>
</dbReference>
<dbReference type="Pfam" id="PF02687">
    <property type="entry name" value="FtsX"/>
    <property type="match status" value="2"/>
</dbReference>
<feature type="domain" description="MacB-like periplasmic core" evidence="8">
    <location>
        <begin position="20"/>
        <end position="235"/>
    </location>
</feature>
<evidence type="ECO:0000259" key="8">
    <source>
        <dbReference type="Pfam" id="PF12704"/>
    </source>
</evidence>
<feature type="transmembrane region" description="Helical" evidence="6">
    <location>
        <begin position="659"/>
        <end position="684"/>
    </location>
</feature>
<organism evidence="9 10">
    <name type="scientific">Ulvibacterium marinum</name>
    <dbReference type="NCBI Taxonomy" id="2419782"/>
    <lineage>
        <taxon>Bacteria</taxon>
        <taxon>Pseudomonadati</taxon>
        <taxon>Bacteroidota</taxon>
        <taxon>Flavobacteriia</taxon>
        <taxon>Flavobacteriales</taxon>
        <taxon>Flavobacteriaceae</taxon>
        <taxon>Ulvibacterium</taxon>
    </lineage>
</organism>
<comment type="caution">
    <text evidence="9">The sequence shown here is derived from an EMBL/GenBank/DDBJ whole genome shotgun (WGS) entry which is preliminary data.</text>
</comment>
<dbReference type="EMBL" id="RBCJ01000003">
    <property type="protein sequence ID" value="RKN79840.1"/>
    <property type="molecule type" value="Genomic_DNA"/>
</dbReference>
<evidence type="ECO:0000256" key="3">
    <source>
        <dbReference type="ARBA" id="ARBA00022692"/>
    </source>
</evidence>
<evidence type="ECO:0000259" key="7">
    <source>
        <dbReference type="Pfam" id="PF02687"/>
    </source>
</evidence>